<dbReference type="Pfam" id="PF14247">
    <property type="entry name" value="DUF4344"/>
    <property type="match status" value="1"/>
</dbReference>
<evidence type="ECO:0000313" key="1">
    <source>
        <dbReference type="EMBL" id="NMR77727.1"/>
    </source>
</evidence>
<evidence type="ECO:0008006" key="3">
    <source>
        <dbReference type="Google" id="ProtNLM"/>
    </source>
</evidence>
<dbReference type="EMBL" id="JABCMA010001018">
    <property type="protein sequence ID" value="NMR77727.1"/>
    <property type="molecule type" value="Genomic_DNA"/>
</dbReference>
<name>A0A7Y0N3C4_VIBAL</name>
<comment type="caution">
    <text evidence="1">The sequence shown here is derived from an EMBL/GenBank/DDBJ whole genome shotgun (WGS) entry which is preliminary data.</text>
</comment>
<evidence type="ECO:0000313" key="2">
    <source>
        <dbReference type="Proteomes" id="UP000565155"/>
    </source>
</evidence>
<proteinExistence type="predicted"/>
<gene>
    <name evidence="1" type="ORF">HKB35_29550</name>
</gene>
<dbReference type="InterPro" id="IPR025644">
    <property type="entry name" value="DUF4344"/>
</dbReference>
<accession>A0A7Y0N3C4</accession>
<organism evidence="1 2">
    <name type="scientific">Vibrio alginolyticus</name>
    <dbReference type="NCBI Taxonomy" id="663"/>
    <lineage>
        <taxon>Bacteria</taxon>
        <taxon>Pseudomonadati</taxon>
        <taxon>Pseudomonadota</taxon>
        <taxon>Gammaproteobacteria</taxon>
        <taxon>Vibrionales</taxon>
        <taxon>Vibrionaceae</taxon>
        <taxon>Vibrio</taxon>
    </lineage>
</organism>
<dbReference type="RefSeq" id="WP_249114487.1">
    <property type="nucleotide sequence ID" value="NZ_JABCMA010001018.1"/>
</dbReference>
<feature type="non-terminal residue" evidence="1">
    <location>
        <position position="1"/>
    </location>
</feature>
<protein>
    <recommendedName>
        <fullName evidence="3">Metallopeptidase</fullName>
    </recommendedName>
</protein>
<dbReference type="AlphaFoldDB" id="A0A7Y0N3C4"/>
<dbReference type="Proteomes" id="UP000565155">
    <property type="component" value="Unassembled WGS sequence"/>
</dbReference>
<reference evidence="1 2" key="1">
    <citation type="submission" date="2020-04" db="EMBL/GenBank/DDBJ databases">
        <title>Whole-genome sequencing of Vibrio spp. from China reveals different genetic environments of blaCTX-M-14 among diverse lineages.</title>
        <authorList>
            <person name="Zheng Z."/>
            <person name="Ye L."/>
            <person name="Chen S."/>
        </authorList>
    </citation>
    <scope>NUCLEOTIDE SEQUENCE [LARGE SCALE GENOMIC DNA]</scope>
    <source>
        <strain evidence="1 2">Vb1636</strain>
    </source>
</reference>
<sequence>LCAASANAADNIRIEYMPAETTHDKLAEQSIQSSDVNPIFVRLSQAYFPFRKPLTLIYGGEDGPMYDPDTHTIHIPYTFYLESLNYFSNNQYEDRYGKSPKTGALDTLLHTLLHEAGHAYIEDQSIPVLGKEEDAVDNFATILLIDYLDDGA</sequence>
<feature type="non-terminal residue" evidence="1">
    <location>
        <position position="152"/>
    </location>
</feature>